<evidence type="ECO:0000313" key="7">
    <source>
        <dbReference type="EMBL" id="EPB65650.1"/>
    </source>
</evidence>
<dbReference type="GO" id="GO:0006508">
    <property type="term" value="P:proteolysis"/>
    <property type="evidence" value="ECO:0007669"/>
    <property type="project" value="UniProtKB-KW"/>
</dbReference>
<dbReference type="Gene3D" id="3.90.226.10">
    <property type="entry name" value="2-enoyl-CoA Hydratase, Chain A, domain 1"/>
    <property type="match status" value="1"/>
</dbReference>
<dbReference type="PANTHER" id="PTHR32060">
    <property type="entry name" value="TAIL-SPECIFIC PROTEASE"/>
    <property type="match status" value="1"/>
</dbReference>
<keyword evidence="2" id="KW-0645">Protease</keyword>
<dbReference type="InterPro" id="IPR029045">
    <property type="entry name" value="ClpP/crotonase-like_dom_sf"/>
</dbReference>
<keyword evidence="3" id="KW-0378">Hydrolase</keyword>
<dbReference type="InterPro" id="IPR005151">
    <property type="entry name" value="Tail-specific_protease"/>
</dbReference>
<feature type="domain" description="Tail specific protease" evidence="6">
    <location>
        <begin position="94"/>
        <end position="275"/>
    </location>
</feature>
<evidence type="ECO:0000256" key="2">
    <source>
        <dbReference type="ARBA" id="ARBA00022670"/>
    </source>
</evidence>
<dbReference type="Proteomes" id="UP000054495">
    <property type="component" value="Unassembled WGS sequence"/>
</dbReference>
<sequence>MLEKLDPHSTYIHKDDVENANQAIVGSFVGIGVRFQTIPGGPSEKVGLQAGDKLIRVDNEVIAGVGMKNAQIRERLMGDINTKVKVDVVRKSEKEPISFVITRDKIPVHSVDAAYMIDKSIGYIKLNSFSRTTTEEIESSIKKLKEQGMKDLILDLQNNGGGLLTAAHELADQFLSGDKMIVYSEGRAQPRQEFKTSKKDAFEKGRLIVLTNESSASASEIVSGAVQDWDRGLIVGRRTFGKGLVQRPINLSDGSQIRLTIARYFTPSGRFIQKPYEDNADYKKDLLNRFEHGEYYHKDSIKLNDSLK</sequence>
<gene>
    <name evidence="7" type="ORF">ANCCEY_15283</name>
</gene>
<feature type="non-terminal residue" evidence="7">
    <location>
        <position position="308"/>
    </location>
</feature>
<comment type="similarity">
    <text evidence="1">Belongs to the peptidase S41A family.</text>
</comment>
<evidence type="ECO:0000256" key="4">
    <source>
        <dbReference type="ARBA" id="ARBA00022825"/>
    </source>
</evidence>
<dbReference type="SUPFAM" id="SSF50156">
    <property type="entry name" value="PDZ domain-like"/>
    <property type="match status" value="1"/>
</dbReference>
<dbReference type="Pfam" id="PF03572">
    <property type="entry name" value="Peptidase_S41"/>
    <property type="match status" value="1"/>
</dbReference>
<dbReference type="InterPro" id="IPR036034">
    <property type="entry name" value="PDZ_sf"/>
</dbReference>
<dbReference type="AlphaFoldDB" id="A0A0D6L3U2"/>
<name>A0A0D6L3U2_9BILA</name>
<keyword evidence="4" id="KW-0720">Serine protease</keyword>
<dbReference type="NCBIfam" id="TIGR00225">
    <property type="entry name" value="prc"/>
    <property type="match status" value="1"/>
</dbReference>
<evidence type="ECO:0000313" key="8">
    <source>
        <dbReference type="Proteomes" id="UP000054495"/>
    </source>
</evidence>
<dbReference type="GO" id="GO:0007165">
    <property type="term" value="P:signal transduction"/>
    <property type="evidence" value="ECO:0007669"/>
    <property type="project" value="TreeGrafter"/>
</dbReference>
<dbReference type="Gene3D" id="3.30.750.44">
    <property type="match status" value="1"/>
</dbReference>
<keyword evidence="8" id="KW-1185">Reference proteome</keyword>
<accession>A0A0D6L3U2</accession>
<dbReference type="GO" id="GO:0008236">
    <property type="term" value="F:serine-type peptidase activity"/>
    <property type="evidence" value="ECO:0007669"/>
    <property type="project" value="UniProtKB-KW"/>
</dbReference>
<dbReference type="EMBL" id="KE127508">
    <property type="protein sequence ID" value="EPB65650.1"/>
    <property type="molecule type" value="Genomic_DNA"/>
</dbReference>
<dbReference type="Pfam" id="PF17820">
    <property type="entry name" value="PDZ_6"/>
    <property type="match status" value="1"/>
</dbReference>
<dbReference type="PANTHER" id="PTHR32060:SF30">
    <property type="entry name" value="CARBOXY-TERMINAL PROCESSING PROTEASE CTPA"/>
    <property type="match status" value="1"/>
</dbReference>
<dbReference type="CDD" id="cd07560">
    <property type="entry name" value="Peptidase_S41_CPP"/>
    <property type="match status" value="1"/>
</dbReference>
<proteinExistence type="inferred from homology"/>
<dbReference type="InterPro" id="IPR041489">
    <property type="entry name" value="PDZ_6"/>
</dbReference>
<dbReference type="SUPFAM" id="SSF52096">
    <property type="entry name" value="ClpP/crotonase"/>
    <property type="match status" value="1"/>
</dbReference>
<dbReference type="Gene3D" id="2.30.42.10">
    <property type="match status" value="1"/>
</dbReference>
<organism evidence="7 8">
    <name type="scientific">Ancylostoma ceylanicum</name>
    <dbReference type="NCBI Taxonomy" id="53326"/>
    <lineage>
        <taxon>Eukaryota</taxon>
        <taxon>Metazoa</taxon>
        <taxon>Ecdysozoa</taxon>
        <taxon>Nematoda</taxon>
        <taxon>Chromadorea</taxon>
        <taxon>Rhabditida</taxon>
        <taxon>Rhabditina</taxon>
        <taxon>Rhabditomorpha</taxon>
        <taxon>Strongyloidea</taxon>
        <taxon>Ancylostomatidae</taxon>
        <taxon>Ancylostomatinae</taxon>
        <taxon>Ancylostoma</taxon>
    </lineage>
</organism>
<dbReference type="InterPro" id="IPR004447">
    <property type="entry name" value="Peptidase_S41A"/>
</dbReference>
<dbReference type="GO" id="GO:0004175">
    <property type="term" value="F:endopeptidase activity"/>
    <property type="evidence" value="ECO:0007669"/>
    <property type="project" value="TreeGrafter"/>
</dbReference>
<dbReference type="SMART" id="SM00228">
    <property type="entry name" value="PDZ"/>
    <property type="match status" value="1"/>
</dbReference>
<reference evidence="7 8" key="1">
    <citation type="submission" date="2013-05" db="EMBL/GenBank/DDBJ databases">
        <title>Draft genome of the parasitic nematode Anyclostoma ceylanicum.</title>
        <authorList>
            <person name="Mitreva M."/>
        </authorList>
    </citation>
    <scope>NUCLEOTIDE SEQUENCE [LARGE SCALE GENOMIC DNA]</scope>
</reference>
<dbReference type="CDD" id="cd06782">
    <property type="entry name" value="cpPDZ_CPP-like"/>
    <property type="match status" value="1"/>
</dbReference>
<evidence type="ECO:0000259" key="5">
    <source>
        <dbReference type="SMART" id="SM00228"/>
    </source>
</evidence>
<evidence type="ECO:0000256" key="1">
    <source>
        <dbReference type="ARBA" id="ARBA00009179"/>
    </source>
</evidence>
<evidence type="ECO:0000256" key="3">
    <source>
        <dbReference type="ARBA" id="ARBA00022801"/>
    </source>
</evidence>
<protein>
    <submittedName>
        <fullName evidence="7">Peptidase, S41 family</fullName>
    </submittedName>
</protein>
<dbReference type="SMART" id="SM00245">
    <property type="entry name" value="TSPc"/>
    <property type="match status" value="1"/>
</dbReference>
<dbReference type="InterPro" id="IPR001478">
    <property type="entry name" value="PDZ"/>
</dbReference>
<feature type="domain" description="PDZ" evidence="5">
    <location>
        <begin position="29"/>
        <end position="92"/>
    </location>
</feature>
<evidence type="ECO:0000259" key="6">
    <source>
        <dbReference type="SMART" id="SM00245"/>
    </source>
</evidence>